<dbReference type="InterPro" id="IPR011102">
    <property type="entry name" value="Sig_transdc_His_kinase_HWE"/>
</dbReference>
<reference evidence="10" key="1">
    <citation type="submission" date="2024-06" db="EMBL/GenBank/DDBJ databases">
        <title>Methylostella associata gen. nov., sp. nov., a novel Ancalomicrobiaceae-affiliated facultatively methylotrophic bacteria that feed on methanotrophs of the genus Methylococcus.</title>
        <authorList>
            <person name="Saltykova V."/>
            <person name="Danilova O.V."/>
            <person name="Oshkin I.Y."/>
            <person name="Belova S.E."/>
            <person name="Pimenov N.V."/>
            <person name="Dedysh S.N."/>
        </authorList>
    </citation>
    <scope>NUCLEOTIDE SEQUENCE</scope>
    <source>
        <strain evidence="10">S20</strain>
    </source>
</reference>
<proteinExistence type="predicted"/>
<evidence type="ECO:0000256" key="5">
    <source>
        <dbReference type="ARBA" id="ARBA00022737"/>
    </source>
</evidence>
<evidence type="ECO:0000259" key="9">
    <source>
        <dbReference type="PROSITE" id="PS50113"/>
    </source>
</evidence>
<sequence length="453" mass="49310">MVETLRRFELALGVSGIGVAVQDLDLFYRQAFNPASPIGPDPIGRSDESLYPAAVADHLTALKRSVLATGDVADTEIVLPGPSGRRWVRLHLAPEIAPDGAITGLISVGVDVTDEHRRTEEMATLTRLLLEANARIDVALRDSSISLFRQNTDLAYTWAYNPPVGLADQDLVGLTDADVLPEVAARLLTAAKQRVVETGRPEKLEVSLKAPETTLWFDVRVEPLVDEGGLVGVTTVMVDITHQKEIQQQLRMVMRELTHRSKNLLAVVQGIARQTAQTVDSLPAFIDRFGARLYAVGRAHDVLVDESWRGGSIQELVTSQLGHIVSTDSGERMTVSGPRAMLRPEAAQNVALALHELATNAAKYGALSNETGSVSVRWGVVDAESGPPLFEIVWEERGGPAVREPQRRGFGRLMIEKLVPRAIEGTSDLGFDPDGLTWVLRFPTTYLAEGWSG</sequence>
<organism evidence="10">
    <name type="scientific">Methyloraptor flagellatus</name>
    <dbReference type="NCBI Taxonomy" id="3162530"/>
    <lineage>
        <taxon>Bacteria</taxon>
        <taxon>Pseudomonadati</taxon>
        <taxon>Pseudomonadota</taxon>
        <taxon>Alphaproteobacteria</taxon>
        <taxon>Hyphomicrobiales</taxon>
        <taxon>Ancalomicrobiaceae</taxon>
        <taxon>Methyloraptor</taxon>
    </lineage>
</organism>
<evidence type="ECO:0000256" key="8">
    <source>
        <dbReference type="ARBA" id="ARBA00022840"/>
    </source>
</evidence>
<feature type="domain" description="PAC" evidence="9">
    <location>
        <begin position="200"/>
        <end position="252"/>
    </location>
</feature>
<dbReference type="AlphaFoldDB" id="A0AAU7XAJ1"/>
<dbReference type="Pfam" id="PF08448">
    <property type="entry name" value="PAS_4"/>
    <property type="match status" value="2"/>
</dbReference>
<dbReference type="GO" id="GO:0005524">
    <property type="term" value="F:ATP binding"/>
    <property type="evidence" value="ECO:0007669"/>
    <property type="project" value="UniProtKB-KW"/>
</dbReference>
<gene>
    <name evidence="10" type="ORF">ABS361_16665</name>
</gene>
<keyword evidence="5" id="KW-0677">Repeat</keyword>
<dbReference type="InterPro" id="IPR013656">
    <property type="entry name" value="PAS_4"/>
</dbReference>
<dbReference type="EMBL" id="CP158568">
    <property type="protein sequence ID" value="XBY43693.1"/>
    <property type="molecule type" value="Genomic_DNA"/>
</dbReference>
<evidence type="ECO:0000313" key="10">
    <source>
        <dbReference type="EMBL" id="XBY43693.1"/>
    </source>
</evidence>
<protein>
    <recommendedName>
        <fullName evidence="2">histidine kinase</fullName>
        <ecNumber evidence="2">2.7.13.3</ecNumber>
    </recommendedName>
</protein>
<dbReference type="GO" id="GO:0004673">
    <property type="term" value="F:protein histidine kinase activity"/>
    <property type="evidence" value="ECO:0007669"/>
    <property type="project" value="UniProtKB-EC"/>
</dbReference>
<dbReference type="SMART" id="SM00911">
    <property type="entry name" value="HWE_HK"/>
    <property type="match status" value="1"/>
</dbReference>
<dbReference type="Pfam" id="PF07536">
    <property type="entry name" value="HWE_HK"/>
    <property type="match status" value="1"/>
</dbReference>
<dbReference type="Gene3D" id="3.30.450.20">
    <property type="entry name" value="PAS domain"/>
    <property type="match status" value="2"/>
</dbReference>
<dbReference type="PROSITE" id="PS50113">
    <property type="entry name" value="PAC"/>
    <property type="match status" value="1"/>
</dbReference>
<dbReference type="EC" id="2.7.13.3" evidence="2"/>
<keyword evidence="4" id="KW-0808">Transferase</keyword>
<keyword evidence="7 10" id="KW-0418">Kinase</keyword>
<dbReference type="PANTHER" id="PTHR41523">
    <property type="entry name" value="TWO-COMPONENT SYSTEM SENSOR PROTEIN"/>
    <property type="match status" value="1"/>
</dbReference>
<name>A0AAU7XAJ1_9HYPH</name>
<comment type="catalytic activity">
    <reaction evidence="1">
        <text>ATP + protein L-histidine = ADP + protein N-phospho-L-histidine.</text>
        <dbReference type="EC" id="2.7.13.3"/>
    </reaction>
</comment>
<accession>A0AAU7XAJ1</accession>
<evidence type="ECO:0000256" key="1">
    <source>
        <dbReference type="ARBA" id="ARBA00000085"/>
    </source>
</evidence>
<dbReference type="PANTHER" id="PTHR41523:SF7">
    <property type="entry name" value="HISTIDINE KINASE"/>
    <property type="match status" value="1"/>
</dbReference>
<evidence type="ECO:0000256" key="3">
    <source>
        <dbReference type="ARBA" id="ARBA00022553"/>
    </source>
</evidence>
<dbReference type="InterPro" id="IPR000700">
    <property type="entry name" value="PAS-assoc_C"/>
</dbReference>
<dbReference type="InterPro" id="IPR035965">
    <property type="entry name" value="PAS-like_dom_sf"/>
</dbReference>
<evidence type="ECO:0000256" key="6">
    <source>
        <dbReference type="ARBA" id="ARBA00022741"/>
    </source>
</evidence>
<dbReference type="InterPro" id="IPR036890">
    <property type="entry name" value="HATPase_C_sf"/>
</dbReference>
<evidence type="ECO:0000256" key="2">
    <source>
        <dbReference type="ARBA" id="ARBA00012438"/>
    </source>
</evidence>
<evidence type="ECO:0000256" key="4">
    <source>
        <dbReference type="ARBA" id="ARBA00022679"/>
    </source>
</evidence>
<keyword evidence="8" id="KW-0067">ATP-binding</keyword>
<dbReference type="Gene3D" id="3.30.565.10">
    <property type="entry name" value="Histidine kinase-like ATPase, C-terminal domain"/>
    <property type="match status" value="1"/>
</dbReference>
<keyword evidence="3" id="KW-0597">Phosphoprotein</keyword>
<dbReference type="RefSeq" id="WP_407048795.1">
    <property type="nucleotide sequence ID" value="NZ_CP158568.1"/>
</dbReference>
<keyword evidence="6" id="KW-0547">Nucleotide-binding</keyword>
<dbReference type="SUPFAM" id="SSF55785">
    <property type="entry name" value="PYP-like sensor domain (PAS domain)"/>
    <property type="match status" value="2"/>
</dbReference>
<dbReference type="KEGG" id="mflg:ABS361_16665"/>
<evidence type="ECO:0000256" key="7">
    <source>
        <dbReference type="ARBA" id="ARBA00022777"/>
    </source>
</evidence>